<dbReference type="EMBL" id="FOSL01000016">
    <property type="protein sequence ID" value="SFK89463.1"/>
    <property type="molecule type" value="Genomic_DNA"/>
</dbReference>
<reference evidence="1 2" key="1">
    <citation type="submission" date="2016-10" db="EMBL/GenBank/DDBJ databases">
        <authorList>
            <person name="Varghese N."/>
            <person name="Submissions S."/>
        </authorList>
    </citation>
    <scope>NUCLEOTIDE SEQUENCE [LARGE SCALE GENOMIC DNA]</scope>
    <source>
        <strain evidence="1 2">DSM 21822</strain>
    </source>
</reference>
<name>A0A1I4D8X5_9HYPH</name>
<dbReference type="PANTHER" id="PTHR30458">
    <property type="entry name" value="PHENYLACETIC ACID DEGRADATION PROTEIN PAA"/>
    <property type="match status" value="1"/>
</dbReference>
<dbReference type="InterPro" id="IPR007814">
    <property type="entry name" value="PaaA_PaaC"/>
</dbReference>
<organism evidence="1 2">
    <name type="scientific">Neomesorhizobium albiziae</name>
    <dbReference type="NCBI Taxonomy" id="335020"/>
    <lineage>
        <taxon>Bacteria</taxon>
        <taxon>Pseudomonadati</taxon>
        <taxon>Pseudomonadota</taxon>
        <taxon>Alphaproteobacteria</taxon>
        <taxon>Hyphomicrobiales</taxon>
        <taxon>Phyllobacteriaceae</taxon>
        <taxon>Neomesorhizobium</taxon>
    </lineage>
</organism>
<dbReference type="InterPro" id="IPR012347">
    <property type="entry name" value="Ferritin-like"/>
</dbReference>
<evidence type="ECO:0000313" key="2">
    <source>
        <dbReference type="Proteomes" id="UP000323300"/>
    </source>
</evidence>
<dbReference type="Proteomes" id="UP000323300">
    <property type="component" value="Unassembled WGS sequence"/>
</dbReference>
<keyword evidence="2" id="KW-1185">Reference proteome</keyword>
<dbReference type="Pfam" id="PF05138">
    <property type="entry name" value="PaaA_PaaC"/>
    <property type="match status" value="1"/>
</dbReference>
<proteinExistence type="predicted"/>
<accession>A0A1I4D8X5</accession>
<dbReference type="AlphaFoldDB" id="A0A1I4D8X5"/>
<dbReference type="GO" id="GO:0010124">
    <property type="term" value="P:phenylacetate catabolic process"/>
    <property type="evidence" value="ECO:0007669"/>
    <property type="project" value="InterPro"/>
</dbReference>
<dbReference type="InterPro" id="IPR052703">
    <property type="entry name" value="Aromatic_CoA_ox/epox"/>
</dbReference>
<dbReference type="OrthoDB" id="5289846at2"/>
<dbReference type="InterPro" id="IPR009078">
    <property type="entry name" value="Ferritin-like_SF"/>
</dbReference>
<dbReference type="Gene3D" id="1.20.1260.10">
    <property type="match status" value="1"/>
</dbReference>
<dbReference type="GO" id="GO:0005829">
    <property type="term" value="C:cytosol"/>
    <property type="evidence" value="ECO:0007669"/>
    <property type="project" value="TreeGrafter"/>
</dbReference>
<dbReference type="PANTHER" id="PTHR30458:SF0">
    <property type="entry name" value="1,2-PHENYLACETYL-COA EPOXIDASE, SUBUNIT C"/>
    <property type="match status" value="1"/>
</dbReference>
<evidence type="ECO:0000313" key="1">
    <source>
        <dbReference type="EMBL" id="SFK89463.1"/>
    </source>
</evidence>
<protein>
    <submittedName>
        <fullName evidence="1">1,2-phenylacetyl-CoA epoxidase, catalytic subunit</fullName>
    </submittedName>
</protein>
<dbReference type="SUPFAM" id="SSF47240">
    <property type="entry name" value="Ferritin-like"/>
    <property type="match status" value="1"/>
</dbReference>
<sequence length="258" mass="28794">MTSEPTDTSETMPLVDYLAQGGMLTTPENAPPRYRGELLRLMATFVDSELAGAAGFADIINQGPGIKERISAARIVLEKFDHAERVLAVMGEFGADISRYANHHPWAARVERDSDLGAARHGSDMRLAVLHYPLQDWTDAVVMNVLMGHAVVIQLSEFSRLSYQPLGEIFRAILPRERRHKELGIEGLRKILNDKANRPAVETSLAYWRPRVAVSFGSGASSNFEVQKKFGLRRTGNVELAAEWQRQVDVLLDELSLR</sequence>
<gene>
    <name evidence="1" type="ORF">SAMN04488498_11674</name>
</gene>
<dbReference type="RefSeq" id="WP_149762404.1">
    <property type="nucleotide sequence ID" value="NZ_BSPE01000060.1"/>
</dbReference>